<evidence type="ECO:0000256" key="5">
    <source>
        <dbReference type="SAM" id="MobiDB-lite"/>
    </source>
</evidence>
<feature type="region of interest" description="Disordered" evidence="5">
    <location>
        <begin position="236"/>
        <end position="490"/>
    </location>
</feature>
<feature type="compositionally biased region" description="Gly residues" evidence="5">
    <location>
        <begin position="359"/>
        <end position="371"/>
    </location>
</feature>
<evidence type="ECO:0000313" key="8">
    <source>
        <dbReference type="EMBL" id="KAK3941911.1"/>
    </source>
</evidence>
<evidence type="ECO:0000256" key="4">
    <source>
        <dbReference type="ARBA" id="ARBA00023136"/>
    </source>
</evidence>
<dbReference type="PANTHER" id="PTHR28013:SF3">
    <property type="entry name" value="PROTEIN DCV1-RELATED"/>
    <property type="match status" value="1"/>
</dbReference>
<dbReference type="InterPro" id="IPR051380">
    <property type="entry name" value="pH-response_reg_palI/RIM9"/>
</dbReference>
<evidence type="ECO:0000256" key="3">
    <source>
        <dbReference type="ARBA" id="ARBA00022989"/>
    </source>
</evidence>
<organism evidence="8 9">
    <name type="scientific">Diplogelasinospora grovesii</name>
    <dbReference type="NCBI Taxonomy" id="303347"/>
    <lineage>
        <taxon>Eukaryota</taxon>
        <taxon>Fungi</taxon>
        <taxon>Dikarya</taxon>
        <taxon>Ascomycota</taxon>
        <taxon>Pezizomycotina</taxon>
        <taxon>Sordariomycetes</taxon>
        <taxon>Sordariomycetidae</taxon>
        <taxon>Sordariales</taxon>
        <taxon>Diplogelasinosporaceae</taxon>
        <taxon>Diplogelasinospora</taxon>
    </lineage>
</organism>
<reference evidence="9" key="1">
    <citation type="journal article" date="2023" name="Mol. Phylogenet. Evol.">
        <title>Genome-scale phylogeny and comparative genomics of the fungal order Sordariales.</title>
        <authorList>
            <person name="Hensen N."/>
            <person name="Bonometti L."/>
            <person name="Westerberg I."/>
            <person name="Brannstrom I.O."/>
            <person name="Guillou S."/>
            <person name="Cros-Aarteil S."/>
            <person name="Calhoun S."/>
            <person name="Haridas S."/>
            <person name="Kuo A."/>
            <person name="Mondo S."/>
            <person name="Pangilinan J."/>
            <person name="Riley R."/>
            <person name="LaButti K."/>
            <person name="Andreopoulos B."/>
            <person name="Lipzen A."/>
            <person name="Chen C."/>
            <person name="Yan M."/>
            <person name="Daum C."/>
            <person name="Ng V."/>
            <person name="Clum A."/>
            <person name="Steindorff A."/>
            <person name="Ohm R.A."/>
            <person name="Martin F."/>
            <person name="Silar P."/>
            <person name="Natvig D.O."/>
            <person name="Lalanne C."/>
            <person name="Gautier V."/>
            <person name="Ament-Velasquez S.L."/>
            <person name="Kruys A."/>
            <person name="Hutchinson M.I."/>
            <person name="Powell A.J."/>
            <person name="Barry K."/>
            <person name="Miller A.N."/>
            <person name="Grigoriev I.V."/>
            <person name="Debuchy R."/>
            <person name="Gladieux P."/>
            <person name="Hiltunen Thoren M."/>
            <person name="Johannesson H."/>
        </authorList>
    </citation>
    <scope>NUCLEOTIDE SEQUENCE [LARGE SCALE GENOMIC DNA]</scope>
    <source>
        <strain evidence="9">CBS 340.73</strain>
    </source>
</reference>
<dbReference type="Proteomes" id="UP001303473">
    <property type="component" value="Unassembled WGS sequence"/>
</dbReference>
<keyword evidence="2 6" id="KW-0812">Transmembrane</keyword>
<protein>
    <submittedName>
        <fullName evidence="8">SUR7/PalI family-domain-containing protein</fullName>
    </submittedName>
</protein>
<keyword evidence="4 6" id="KW-0472">Membrane</keyword>
<evidence type="ECO:0000256" key="1">
    <source>
        <dbReference type="ARBA" id="ARBA00004141"/>
    </source>
</evidence>
<gene>
    <name evidence="8" type="ORF">QBC46DRAFT_86325</name>
</gene>
<dbReference type="GO" id="GO:0005886">
    <property type="term" value="C:plasma membrane"/>
    <property type="evidence" value="ECO:0007669"/>
    <property type="project" value="InterPro"/>
</dbReference>
<dbReference type="GO" id="GO:0035838">
    <property type="term" value="C:growing cell tip"/>
    <property type="evidence" value="ECO:0007669"/>
    <property type="project" value="TreeGrafter"/>
</dbReference>
<dbReference type="EMBL" id="MU853778">
    <property type="protein sequence ID" value="KAK3941911.1"/>
    <property type="molecule type" value="Genomic_DNA"/>
</dbReference>
<comment type="subcellular location">
    <subcellularLocation>
        <location evidence="1">Membrane</location>
        <topology evidence="1">Multi-pass membrane protein</topology>
    </subcellularLocation>
</comment>
<feature type="compositionally biased region" description="Polar residues" evidence="5">
    <location>
        <begin position="650"/>
        <end position="659"/>
    </location>
</feature>
<name>A0AAN6NA05_9PEZI</name>
<feature type="transmembrane region" description="Helical" evidence="6">
    <location>
        <begin position="150"/>
        <end position="172"/>
    </location>
</feature>
<dbReference type="AlphaFoldDB" id="A0AAN6NA05"/>
<feature type="chain" id="PRO_5042833403" evidence="7">
    <location>
        <begin position="26"/>
        <end position="734"/>
    </location>
</feature>
<feature type="compositionally biased region" description="Gly residues" evidence="5">
    <location>
        <begin position="322"/>
        <end position="350"/>
    </location>
</feature>
<accession>A0AAN6NA05</accession>
<feature type="compositionally biased region" description="Low complexity" evidence="5">
    <location>
        <begin position="590"/>
        <end position="601"/>
    </location>
</feature>
<feature type="compositionally biased region" description="Low complexity" evidence="5">
    <location>
        <begin position="403"/>
        <end position="421"/>
    </location>
</feature>
<feature type="compositionally biased region" description="Basic and acidic residues" evidence="5">
    <location>
        <begin position="236"/>
        <end position="249"/>
    </location>
</feature>
<sequence length="734" mass="76476">MLRPATPLSVLLFAAFGLLLLAVLSTPIIKAIPLCNYQGVSFGVFGYCKGDACSPIEIGYDTGILGSNDQSSFNLPTGTRTTLSALLVVHPVAALITLVMFVLAVIAHLHSPSHSARYLLLVFIVGIVNFIVCLLAFLVDVLLFVPHMGWGSYLVLAATILVALSGLVSCAMRRTVVGRKARKKRIAENAEMSGENYYNRQAQQSAAVTAGSPMQPTVPVVSGANGGADTLPEFAAFEKKDDRSSDERIPLTARSPSDRSPNTFANDMATTPVETPYGGPNPPRRSSSSTPVARDQFGNPLPPQDGYGMRRGPSLERMNNGRGRGGMAPAGYRGRGGYAAPGPGRGGYNGYGPSQPPNGRGGYGSPGRGGYGPPPGNRGGYGPPPRGYGGPGMRGGRPPPPSYQGSPGPYDRRPSPANSYGPGPGPGAYGARQPSPGPPSAPGYMNNAPTPSAPTGTYDAYAPDGDDLPRAESPPPLPGIDDGVPSGRAVEMDAVSTVSPGHAPQGFGQYGIRESDADVAGMLALQQARTATAERHDTYMSDGSKYSQEESAYVPPRQAWNQGAGRNSPGIPSPLNVPGRLAELPPNHGSPAPQQSAPAPATAGEYYEDVDPRFAEPAVVRRPTPPPLQTTNSYEDIPQGARSPAESERSTFTSISQRGINPRWNPPPPPSMAARGGYGGGGYGGGNVIPRRPVQRAADTLLNSNPDFELNPRGSPSRTAGSMIPGSAYPAGPI</sequence>
<dbReference type="GO" id="GO:0032153">
    <property type="term" value="C:cell division site"/>
    <property type="evidence" value="ECO:0007669"/>
    <property type="project" value="TreeGrafter"/>
</dbReference>
<keyword evidence="9" id="KW-1185">Reference proteome</keyword>
<proteinExistence type="predicted"/>
<keyword evidence="7" id="KW-0732">Signal</keyword>
<feature type="compositionally biased region" description="Polar residues" evidence="5">
    <location>
        <begin position="254"/>
        <end position="273"/>
    </location>
</feature>
<dbReference type="Pfam" id="PF06687">
    <property type="entry name" value="SUR7"/>
    <property type="match status" value="1"/>
</dbReference>
<comment type="caution">
    <text evidence="8">The sequence shown here is derived from an EMBL/GenBank/DDBJ whole genome shotgun (WGS) entry which is preliminary data.</text>
</comment>
<feature type="transmembrane region" description="Helical" evidence="6">
    <location>
        <begin position="118"/>
        <end position="144"/>
    </location>
</feature>
<evidence type="ECO:0000256" key="2">
    <source>
        <dbReference type="ARBA" id="ARBA00022692"/>
    </source>
</evidence>
<feature type="transmembrane region" description="Helical" evidence="6">
    <location>
        <begin position="83"/>
        <end position="106"/>
    </location>
</feature>
<dbReference type="PANTHER" id="PTHR28013">
    <property type="entry name" value="PROTEIN DCV1-RELATED"/>
    <property type="match status" value="1"/>
</dbReference>
<evidence type="ECO:0000256" key="6">
    <source>
        <dbReference type="SAM" id="Phobius"/>
    </source>
</evidence>
<feature type="region of interest" description="Disordered" evidence="5">
    <location>
        <begin position="530"/>
        <end position="734"/>
    </location>
</feature>
<feature type="compositionally biased region" description="Gly residues" evidence="5">
    <location>
        <begin position="676"/>
        <end position="687"/>
    </location>
</feature>
<dbReference type="InterPro" id="IPR009571">
    <property type="entry name" value="SUR7/Rim9-like_fungi"/>
</dbReference>
<evidence type="ECO:0000313" key="9">
    <source>
        <dbReference type="Proteomes" id="UP001303473"/>
    </source>
</evidence>
<keyword evidence="3 6" id="KW-1133">Transmembrane helix</keyword>
<feature type="signal peptide" evidence="7">
    <location>
        <begin position="1"/>
        <end position="25"/>
    </location>
</feature>
<evidence type="ECO:0000256" key="7">
    <source>
        <dbReference type="SAM" id="SignalP"/>
    </source>
</evidence>
<feature type="compositionally biased region" description="Pro residues" evidence="5">
    <location>
        <begin position="372"/>
        <end position="386"/>
    </location>
</feature>